<dbReference type="PANTHER" id="PTHR37813">
    <property type="entry name" value="FELS-2 PROPHAGE PROTEIN"/>
    <property type="match status" value="1"/>
</dbReference>
<dbReference type="STRING" id="520762.AN619_17960"/>
<dbReference type="OrthoDB" id="1779742at2"/>
<organism evidence="2 3">
    <name type="scientific">Thermotalea metallivorans</name>
    <dbReference type="NCBI Taxonomy" id="520762"/>
    <lineage>
        <taxon>Bacteria</taxon>
        <taxon>Bacillati</taxon>
        <taxon>Bacillota</taxon>
        <taxon>Clostridia</taxon>
        <taxon>Peptostreptococcales</taxon>
        <taxon>Thermotaleaceae</taxon>
        <taxon>Thermotalea</taxon>
    </lineage>
</organism>
<keyword evidence="1" id="KW-0175">Coiled coil</keyword>
<protein>
    <submittedName>
        <fullName evidence="2">Uncharacterized protein</fullName>
    </submittedName>
</protein>
<accession>A0A140L488</accession>
<dbReference type="RefSeq" id="WP_068556368.1">
    <property type="nucleotide sequence ID" value="NZ_LOEE01000035.1"/>
</dbReference>
<dbReference type="Proteomes" id="UP000070456">
    <property type="component" value="Unassembled WGS sequence"/>
</dbReference>
<name>A0A140L488_9FIRM</name>
<dbReference type="PANTHER" id="PTHR37813:SF1">
    <property type="entry name" value="FELS-2 PROPHAGE PROTEIN"/>
    <property type="match status" value="1"/>
</dbReference>
<dbReference type="AlphaFoldDB" id="A0A140L488"/>
<dbReference type="EMBL" id="LOEE01000035">
    <property type="protein sequence ID" value="KXG75363.1"/>
    <property type="molecule type" value="Genomic_DNA"/>
</dbReference>
<dbReference type="PATRIC" id="fig|520762.4.peg.1992"/>
<feature type="coiled-coil region" evidence="1">
    <location>
        <begin position="49"/>
        <end position="146"/>
    </location>
</feature>
<comment type="caution">
    <text evidence="2">The sequence shown here is derived from an EMBL/GenBank/DDBJ whole genome shotgun (WGS) entry which is preliminary data.</text>
</comment>
<dbReference type="InterPro" id="IPR011989">
    <property type="entry name" value="ARM-like"/>
</dbReference>
<evidence type="ECO:0000313" key="3">
    <source>
        <dbReference type="Proteomes" id="UP000070456"/>
    </source>
</evidence>
<dbReference type="InterPro" id="IPR016024">
    <property type="entry name" value="ARM-type_fold"/>
</dbReference>
<dbReference type="Gene3D" id="1.25.10.10">
    <property type="entry name" value="Leucine-rich Repeat Variant"/>
    <property type="match status" value="1"/>
</dbReference>
<dbReference type="SUPFAM" id="SSF48371">
    <property type="entry name" value="ARM repeat"/>
    <property type="match status" value="1"/>
</dbReference>
<evidence type="ECO:0000256" key="1">
    <source>
        <dbReference type="SAM" id="Coils"/>
    </source>
</evidence>
<sequence length="762" mass="80755">MADNFGLKIGIEGEKEFKNAIREINQSFKVLGSEMNLVASQFDKQDKSVEAVTARNKVLNKEIELQKEKIATLEKALANAASSFGETDKRTQSWQIQLNNAKAELNKMERELEANNKALDNAGKEFDEAEKQADEFGREIKKAADQADDAGGRFEKLGGVLKGIGVAMGAALAAIGTAAVGAGKALVDMSVNSAAYADEILTASTVTGMSTDSLQAYKYAAELVDVSLDTLTGSMARNVRSMSSARKGTGEIADAYRRLGISVTDANGNLRDSETVYWETIDALGKVSNETERDALAMQIFGKSAQELNPLIAQGSAGIAELTEEAKRMGAVMSEDSLNALGKFDDSIQRLKAGSAAAKNMLGTVLLPQLQILADDGVTLLGEFTRGLSEAGGDWTKISEVIGNTMGSLVSMMMENLPNLIQVGLDIVTSIGGAIVENLPVIIDAAVQIVMTLLQTLIDALPQITEGALQLVMALVQGIIDNLPALVEAAVQMIVTLASGIGEALPELIPAVVEAVILIAEVLLDNMDKILDAAFQIIQGLAQGLLNALPKLIEALPRIIASIIDFVTNNMPKIIELGITLIVQLAVGLVKAIPELVKSLPQIVAAIIEGLGKAVVSVVEIGKNIVKGIWEGIKSLGSWLWDKVSGFFSGIVDGVKNFLGIRSPSTVFEGIGGNMALGIGEGFDKAMARVADDMQNAVPTDFNVSPDINVSGRGGFNGLASGPLVVVQQMIVRGEEDIRRISQELYNLMQTGSRAQGRFITA</sequence>
<keyword evidence="3" id="KW-1185">Reference proteome</keyword>
<proteinExistence type="predicted"/>
<dbReference type="SUPFAM" id="SSF57997">
    <property type="entry name" value="Tropomyosin"/>
    <property type="match status" value="1"/>
</dbReference>
<evidence type="ECO:0000313" key="2">
    <source>
        <dbReference type="EMBL" id="KXG75363.1"/>
    </source>
</evidence>
<reference evidence="2 3" key="1">
    <citation type="submission" date="2015-12" db="EMBL/GenBank/DDBJ databases">
        <title>Draft genome sequence of the thermoanaerobe Thermotalea metallivorans, an isolate from the runoff channel of the Great Artesian Basin, Australia.</title>
        <authorList>
            <person name="Patel B.K."/>
        </authorList>
    </citation>
    <scope>NUCLEOTIDE SEQUENCE [LARGE SCALE GENOMIC DNA]</scope>
    <source>
        <strain evidence="2 3">B2-1</strain>
    </source>
</reference>
<gene>
    <name evidence="2" type="ORF">AN619_17960</name>
</gene>
<dbReference type="Gene3D" id="1.10.287.1490">
    <property type="match status" value="1"/>
</dbReference>